<gene>
    <name evidence="4" type="ORF">ZIOFF_043500</name>
</gene>
<dbReference type="EMBL" id="JACMSC010000012">
    <property type="protein sequence ID" value="KAG6495674.1"/>
    <property type="molecule type" value="Genomic_DNA"/>
</dbReference>
<evidence type="ECO:0000256" key="1">
    <source>
        <dbReference type="ARBA" id="ARBA00010838"/>
    </source>
</evidence>
<accession>A0A8J5G0H7</accession>
<dbReference type="GO" id="GO:0005975">
    <property type="term" value="P:carbohydrate metabolic process"/>
    <property type="evidence" value="ECO:0007669"/>
    <property type="project" value="InterPro"/>
</dbReference>
<evidence type="ECO:0000256" key="3">
    <source>
        <dbReference type="SAM" id="SignalP"/>
    </source>
</evidence>
<feature type="chain" id="PRO_5035293181" description="Beta-glucosidase" evidence="3">
    <location>
        <begin position="33"/>
        <end position="511"/>
    </location>
</feature>
<dbReference type="PANTHER" id="PTHR10353">
    <property type="entry name" value="GLYCOSYL HYDROLASE"/>
    <property type="match status" value="1"/>
</dbReference>
<sequence>MISKNKKMGYRQCSLLLFSFILFLFAFRATSSIEIAMNVHNISRKAFSKGFVFGTAASAYQVEGMALKGGRGPCIWDAFVKKPGIIPGNATADVTVDEYHHYKEDINIMKEHNFDAYRFSISWSRIFPNGTGEINWEGVDYYNRLIDYLIIQGITPYANLYHYDLPLALHEEYLGWLSPKIVDAFADYADFCFKRFGDRVKNWFTFNEPRVISALGYDSGLHAPGRCTGCEDGGNSTIEPYIVTHNLILSHAEAVKRYHEKYQEKQKGRIGILLDFVWYEPHTNQSKDKAAAQRARDFHLGWFLHPLIYGQYPESIQEIVKDRLPKFTCEQVKLVKGSYDYIGINQYTTYYMKDNGVTNSTPTSYQDDWHVEFKYDRDGVPIGPLANSDWLYIVPWGIYKAITYVKENYDNPIIILSENGMDQPGNVTLPHGLEDTMRINYYMRYIAHLKRAIDDGATVIGYFAWSLLDNFEWRLGYTSRFGMVYVDYKNNKRYPKNSATWFKKLLKRKTN</sequence>
<keyword evidence="3" id="KW-0732">Signal</keyword>
<name>A0A8J5G0H7_ZINOF</name>
<feature type="signal peptide" evidence="3">
    <location>
        <begin position="1"/>
        <end position="32"/>
    </location>
</feature>
<keyword evidence="5" id="KW-1185">Reference proteome</keyword>
<dbReference type="AlphaFoldDB" id="A0A8J5G0H7"/>
<reference evidence="4 5" key="1">
    <citation type="submission" date="2020-08" db="EMBL/GenBank/DDBJ databases">
        <title>Plant Genome Project.</title>
        <authorList>
            <person name="Zhang R.-G."/>
        </authorList>
    </citation>
    <scope>NUCLEOTIDE SEQUENCE [LARGE SCALE GENOMIC DNA]</scope>
    <source>
        <tissue evidence="4">Rhizome</tissue>
    </source>
</reference>
<evidence type="ECO:0008006" key="6">
    <source>
        <dbReference type="Google" id="ProtNLM"/>
    </source>
</evidence>
<dbReference type="Gene3D" id="3.20.20.80">
    <property type="entry name" value="Glycosidases"/>
    <property type="match status" value="1"/>
</dbReference>
<comment type="caution">
    <text evidence="4">The sequence shown here is derived from an EMBL/GenBank/DDBJ whole genome shotgun (WGS) entry which is preliminary data.</text>
</comment>
<dbReference type="FunFam" id="3.20.20.80:FF:000041">
    <property type="entry name" value="Beta-glucosidase 7"/>
    <property type="match status" value="1"/>
</dbReference>
<protein>
    <recommendedName>
        <fullName evidence="6">Beta-glucosidase</fullName>
    </recommendedName>
</protein>
<evidence type="ECO:0000313" key="4">
    <source>
        <dbReference type="EMBL" id="KAG6495674.1"/>
    </source>
</evidence>
<dbReference type="PRINTS" id="PR00131">
    <property type="entry name" value="GLHYDRLASE1"/>
</dbReference>
<dbReference type="InterPro" id="IPR001360">
    <property type="entry name" value="Glyco_hydro_1"/>
</dbReference>
<dbReference type="InterPro" id="IPR017853">
    <property type="entry name" value="GH"/>
</dbReference>
<dbReference type="SUPFAM" id="SSF51445">
    <property type="entry name" value="(Trans)glycosidases"/>
    <property type="match status" value="1"/>
</dbReference>
<dbReference type="GO" id="GO:0008422">
    <property type="term" value="F:beta-glucosidase activity"/>
    <property type="evidence" value="ECO:0007669"/>
    <property type="project" value="TreeGrafter"/>
</dbReference>
<dbReference type="Proteomes" id="UP000734854">
    <property type="component" value="Unassembled WGS sequence"/>
</dbReference>
<dbReference type="Pfam" id="PF00232">
    <property type="entry name" value="Glyco_hydro_1"/>
    <property type="match status" value="1"/>
</dbReference>
<organism evidence="4 5">
    <name type="scientific">Zingiber officinale</name>
    <name type="common">Ginger</name>
    <name type="synonym">Amomum zingiber</name>
    <dbReference type="NCBI Taxonomy" id="94328"/>
    <lineage>
        <taxon>Eukaryota</taxon>
        <taxon>Viridiplantae</taxon>
        <taxon>Streptophyta</taxon>
        <taxon>Embryophyta</taxon>
        <taxon>Tracheophyta</taxon>
        <taxon>Spermatophyta</taxon>
        <taxon>Magnoliopsida</taxon>
        <taxon>Liliopsida</taxon>
        <taxon>Zingiberales</taxon>
        <taxon>Zingiberaceae</taxon>
        <taxon>Zingiber</taxon>
    </lineage>
</organism>
<dbReference type="PANTHER" id="PTHR10353:SF28">
    <property type="entry name" value="BETA-GLUCOSIDASE 44"/>
    <property type="match status" value="1"/>
</dbReference>
<comment type="similarity">
    <text evidence="1 2">Belongs to the glycosyl hydrolase 1 family.</text>
</comment>
<evidence type="ECO:0000313" key="5">
    <source>
        <dbReference type="Proteomes" id="UP000734854"/>
    </source>
</evidence>
<proteinExistence type="inferred from homology"/>
<evidence type="ECO:0000256" key="2">
    <source>
        <dbReference type="RuleBase" id="RU003690"/>
    </source>
</evidence>